<protein>
    <recommendedName>
        <fullName evidence="4">Transcription factor zinc-finger domain-containing protein</fullName>
    </recommendedName>
</protein>
<reference evidence="3" key="1">
    <citation type="submission" date="2017-09" db="EMBL/GenBank/DDBJ databases">
        <title>Depth-based differentiation of microbial function through sediment-hosted aquifers and enrichment of novel symbionts in the deep terrestrial subsurface.</title>
        <authorList>
            <person name="Probst A.J."/>
            <person name="Ladd B."/>
            <person name="Jarett J.K."/>
            <person name="Geller-Mcgrath D.E."/>
            <person name="Sieber C.M.K."/>
            <person name="Emerson J.B."/>
            <person name="Anantharaman K."/>
            <person name="Thomas B.C."/>
            <person name="Malmstrom R."/>
            <person name="Stieglmeier M."/>
            <person name="Klingl A."/>
            <person name="Woyke T."/>
            <person name="Ryan C.M."/>
            <person name="Banfield J.F."/>
        </authorList>
    </citation>
    <scope>NUCLEOTIDE SEQUENCE [LARGE SCALE GENOMIC DNA]</scope>
</reference>
<dbReference type="AlphaFoldDB" id="A0A2M7QJL0"/>
<dbReference type="EMBL" id="PFLI01000021">
    <property type="protein sequence ID" value="PIY72502.1"/>
    <property type="molecule type" value="Genomic_DNA"/>
</dbReference>
<keyword evidence="1" id="KW-0812">Transmembrane</keyword>
<keyword evidence="1" id="KW-1133">Transmembrane helix</keyword>
<proteinExistence type="predicted"/>
<keyword evidence="1" id="KW-0472">Membrane</keyword>
<sequence length="236" mass="26281">NIDNQIVLHCSTCGSSFFDKGIIDHISPVSARKLAEDAQGNYVLGQQKTCPKDHSPLTAPPDTHNPSPKALLLTCPTCEGIFIYPDDLLKYKHISPKKAVFSPITRLLPAPKTLFLLSTFAVLSLAVLLNINTISRNYSGTTRANDIISSVTTTSDDNKRYVFLYFKTVTPFATSIKFNDKTTHSTSIKQISIEPKTIHQLTTTNLDLTHDIYYRIILSEQGQKDIVSEEQKLVIK</sequence>
<gene>
    <name evidence="2" type="ORF">COY87_00575</name>
</gene>
<dbReference type="Proteomes" id="UP000229401">
    <property type="component" value="Unassembled WGS sequence"/>
</dbReference>
<comment type="caution">
    <text evidence="2">The sequence shown here is derived from an EMBL/GenBank/DDBJ whole genome shotgun (WGS) entry which is preliminary data.</text>
</comment>
<evidence type="ECO:0008006" key="4">
    <source>
        <dbReference type="Google" id="ProtNLM"/>
    </source>
</evidence>
<accession>A0A2M7QJL0</accession>
<evidence type="ECO:0000313" key="2">
    <source>
        <dbReference type="EMBL" id="PIY72502.1"/>
    </source>
</evidence>
<evidence type="ECO:0000256" key="1">
    <source>
        <dbReference type="SAM" id="Phobius"/>
    </source>
</evidence>
<organism evidence="2 3">
    <name type="scientific">Candidatus Roizmanbacteria bacterium CG_4_10_14_0_8_um_filter_33_9</name>
    <dbReference type="NCBI Taxonomy" id="1974826"/>
    <lineage>
        <taxon>Bacteria</taxon>
        <taxon>Candidatus Roizmaniibacteriota</taxon>
    </lineage>
</organism>
<feature type="transmembrane region" description="Helical" evidence="1">
    <location>
        <begin position="114"/>
        <end position="131"/>
    </location>
</feature>
<name>A0A2M7QJL0_9BACT</name>
<feature type="non-terminal residue" evidence="2">
    <location>
        <position position="1"/>
    </location>
</feature>
<evidence type="ECO:0000313" key="3">
    <source>
        <dbReference type="Proteomes" id="UP000229401"/>
    </source>
</evidence>